<organism evidence="1 2">
    <name type="scientific">Virgibacillus indicus</name>
    <dbReference type="NCBI Taxonomy" id="2024554"/>
    <lineage>
        <taxon>Bacteria</taxon>
        <taxon>Bacillati</taxon>
        <taxon>Bacillota</taxon>
        <taxon>Bacilli</taxon>
        <taxon>Bacillales</taxon>
        <taxon>Bacillaceae</taxon>
        <taxon>Virgibacillus</taxon>
    </lineage>
</organism>
<dbReference type="Pfam" id="PF01312">
    <property type="entry name" value="Bac_export_2"/>
    <property type="match status" value="1"/>
</dbReference>
<dbReference type="InterPro" id="IPR029025">
    <property type="entry name" value="T3SS_substrate_exporter_C"/>
</dbReference>
<accession>A0A265NEX2</accession>
<proteinExistence type="predicted"/>
<evidence type="ECO:0008006" key="3">
    <source>
        <dbReference type="Google" id="ProtNLM"/>
    </source>
</evidence>
<evidence type="ECO:0000313" key="2">
    <source>
        <dbReference type="Proteomes" id="UP000216498"/>
    </source>
</evidence>
<dbReference type="GO" id="GO:0005886">
    <property type="term" value="C:plasma membrane"/>
    <property type="evidence" value="ECO:0007669"/>
    <property type="project" value="TreeGrafter"/>
</dbReference>
<dbReference type="Proteomes" id="UP000216498">
    <property type="component" value="Unassembled WGS sequence"/>
</dbReference>
<dbReference type="GO" id="GO:0009306">
    <property type="term" value="P:protein secretion"/>
    <property type="evidence" value="ECO:0007669"/>
    <property type="project" value="InterPro"/>
</dbReference>
<dbReference type="OrthoDB" id="5244399at2"/>
<dbReference type="AlphaFoldDB" id="A0A265NEX2"/>
<reference evidence="1 2" key="1">
    <citation type="submission" date="2017-08" db="EMBL/GenBank/DDBJ databases">
        <title>Virgibacillus indicus sp. nov. and Virgibacillus profoundi sp. nov, two moderately halophilic bacteria isolated from marine sediment by using the Microfluidic Streak Plate.</title>
        <authorList>
            <person name="Xu B."/>
            <person name="Hu B."/>
            <person name="Wang J."/>
            <person name="Zhu Y."/>
            <person name="Huang L."/>
            <person name="Du W."/>
            <person name="Huang Y."/>
        </authorList>
    </citation>
    <scope>NUCLEOTIDE SEQUENCE [LARGE SCALE GENOMIC DNA]</scope>
    <source>
        <strain evidence="1 2">IO3-P2-C2</strain>
    </source>
</reference>
<dbReference type="RefSeq" id="WP_094883932.1">
    <property type="nucleotide sequence ID" value="NZ_NPMS01000001.1"/>
</dbReference>
<dbReference type="InterPro" id="IPR006135">
    <property type="entry name" value="T3SS_substrate_exporter"/>
</dbReference>
<name>A0A265NEX2_9BACI</name>
<gene>
    <name evidence="1" type="ORF">CIL03_04095</name>
</gene>
<protein>
    <recommendedName>
        <fullName evidence="3">Type III secretion system protein</fullName>
    </recommendedName>
</protein>
<sequence>MSKNRKKAAALRYDQKRDSAPVVAAAGKGFTADNIINKARENNVPVMEDSSLVELLAELNINESIPEELYQAVAEVFAFIYQTDKRIGGKLE</sequence>
<dbReference type="Gene3D" id="3.40.1690.10">
    <property type="entry name" value="secretion proteins EscU"/>
    <property type="match status" value="1"/>
</dbReference>
<dbReference type="SUPFAM" id="SSF160544">
    <property type="entry name" value="EscU C-terminal domain-like"/>
    <property type="match status" value="1"/>
</dbReference>
<keyword evidence="2" id="KW-1185">Reference proteome</keyword>
<dbReference type="PANTHER" id="PTHR30531">
    <property type="entry name" value="FLAGELLAR BIOSYNTHETIC PROTEIN FLHB"/>
    <property type="match status" value="1"/>
</dbReference>
<dbReference type="PANTHER" id="PTHR30531:SF12">
    <property type="entry name" value="FLAGELLAR BIOSYNTHETIC PROTEIN FLHB"/>
    <property type="match status" value="1"/>
</dbReference>
<dbReference type="EMBL" id="NPMS01000001">
    <property type="protein sequence ID" value="OZU90335.1"/>
    <property type="molecule type" value="Genomic_DNA"/>
</dbReference>
<evidence type="ECO:0000313" key="1">
    <source>
        <dbReference type="EMBL" id="OZU90335.1"/>
    </source>
</evidence>
<comment type="caution">
    <text evidence="1">The sequence shown here is derived from an EMBL/GenBank/DDBJ whole genome shotgun (WGS) entry which is preliminary data.</text>
</comment>